<organism evidence="3">
    <name type="scientific">marine metagenome</name>
    <dbReference type="NCBI Taxonomy" id="408172"/>
    <lineage>
        <taxon>unclassified sequences</taxon>
        <taxon>metagenomes</taxon>
        <taxon>ecological metagenomes</taxon>
    </lineage>
</organism>
<evidence type="ECO:0000256" key="1">
    <source>
        <dbReference type="SAM" id="MobiDB-lite"/>
    </source>
</evidence>
<dbReference type="SMART" id="SM00287">
    <property type="entry name" value="SH3b"/>
    <property type="match status" value="1"/>
</dbReference>
<evidence type="ECO:0000259" key="2">
    <source>
        <dbReference type="PROSITE" id="PS51781"/>
    </source>
</evidence>
<dbReference type="PROSITE" id="PS51781">
    <property type="entry name" value="SH3B"/>
    <property type="match status" value="1"/>
</dbReference>
<dbReference type="Gene3D" id="2.30.30.40">
    <property type="entry name" value="SH3 Domains"/>
    <property type="match status" value="1"/>
</dbReference>
<dbReference type="AlphaFoldDB" id="A0A382LWF1"/>
<gene>
    <name evidence="3" type="ORF">METZ01_LOCUS292531</name>
</gene>
<dbReference type="InterPro" id="IPR003646">
    <property type="entry name" value="SH3-like_bac-type"/>
</dbReference>
<evidence type="ECO:0000313" key="3">
    <source>
        <dbReference type="EMBL" id="SVC39677.1"/>
    </source>
</evidence>
<proteinExistence type="predicted"/>
<sequence length="298" mass="32650">MRIRLNFFLVTLAQKLILINLLAVFISGSLVFAQGPEYFVLIVTQGNSLNVREEPLASSAVVATLPNDSKVPFVEPSGAESGNGDWFQVEYAKGEFGWVSSNFSKKIKGSKNTTSAQAANLESDSLATDQDVKPIATTQAEDLENSLQSDNMLKEPVTEVDADSSPVEKKGFFEGFLSRFRPDAKPDSRTEEAKIKNTKPWANIGGFRSAKFGMKMKEVKKAIYQDFGIPDGKITTVNHPTERTESLAVAVEKLLPNAVKSRVVYVFGYKTKRLIQVNILLGHPVDTNATAQQIVDSG</sequence>
<reference evidence="3" key="1">
    <citation type="submission" date="2018-05" db="EMBL/GenBank/DDBJ databases">
        <authorList>
            <person name="Lanie J.A."/>
            <person name="Ng W.-L."/>
            <person name="Kazmierczak K.M."/>
            <person name="Andrzejewski T.M."/>
            <person name="Davidsen T.M."/>
            <person name="Wayne K.J."/>
            <person name="Tettelin H."/>
            <person name="Glass J.I."/>
            <person name="Rusch D."/>
            <person name="Podicherti R."/>
            <person name="Tsui H.-C.T."/>
            <person name="Winkler M.E."/>
        </authorList>
    </citation>
    <scope>NUCLEOTIDE SEQUENCE</scope>
</reference>
<accession>A0A382LWF1</accession>
<dbReference type="Pfam" id="PF08239">
    <property type="entry name" value="SH3_3"/>
    <property type="match status" value="1"/>
</dbReference>
<feature type="non-terminal residue" evidence="3">
    <location>
        <position position="298"/>
    </location>
</feature>
<dbReference type="EMBL" id="UINC01088980">
    <property type="protein sequence ID" value="SVC39677.1"/>
    <property type="molecule type" value="Genomic_DNA"/>
</dbReference>
<feature type="domain" description="SH3b" evidence="2">
    <location>
        <begin position="38"/>
        <end position="108"/>
    </location>
</feature>
<protein>
    <recommendedName>
        <fullName evidence="2">SH3b domain-containing protein</fullName>
    </recommendedName>
</protein>
<name>A0A382LWF1_9ZZZZ</name>
<feature type="region of interest" description="Disordered" evidence="1">
    <location>
        <begin position="143"/>
        <end position="165"/>
    </location>
</feature>